<dbReference type="PANTHER" id="PTHR24258">
    <property type="entry name" value="SERINE PROTEASE-RELATED"/>
    <property type="match status" value="1"/>
</dbReference>
<evidence type="ECO:0000313" key="13">
    <source>
        <dbReference type="Proteomes" id="UP000515158"/>
    </source>
</evidence>
<evidence type="ECO:0000256" key="6">
    <source>
        <dbReference type="ARBA" id="ARBA00023157"/>
    </source>
</evidence>
<dbReference type="SMART" id="SM00020">
    <property type="entry name" value="Tryp_SPc"/>
    <property type="match status" value="1"/>
</dbReference>
<gene>
    <name evidence="14" type="primary">LOC117644547</name>
</gene>
<dbReference type="PROSITE" id="PS50024">
    <property type="entry name" value="SEA"/>
    <property type="match status" value="1"/>
</dbReference>
<keyword evidence="2 9" id="KW-0812">Transmembrane</keyword>
<proteinExistence type="predicted"/>
<feature type="compositionally biased region" description="Low complexity" evidence="8">
    <location>
        <begin position="24"/>
        <end position="34"/>
    </location>
</feature>
<keyword evidence="4 9" id="KW-1133">Transmembrane helix</keyword>
<feature type="disulfide bond" evidence="7">
    <location>
        <begin position="483"/>
        <end position="498"/>
    </location>
</feature>
<dbReference type="CDD" id="cd07066">
    <property type="entry name" value="CRD_FZ"/>
    <property type="match status" value="1"/>
</dbReference>
<dbReference type="InterPro" id="IPR002172">
    <property type="entry name" value="LDrepeatLR_classA_rpt"/>
</dbReference>
<dbReference type="Gene3D" id="3.30.70.960">
    <property type="entry name" value="SEA domain"/>
    <property type="match status" value="1"/>
</dbReference>
<accession>A0A6P8Z0A5</accession>
<keyword evidence="13" id="KW-1185">Reference proteome</keyword>
<dbReference type="InterPro" id="IPR043504">
    <property type="entry name" value="Peptidase_S1_PA_chymotrypsin"/>
</dbReference>
<comment type="subcellular location">
    <subcellularLocation>
        <location evidence="1">Cell membrane</location>
        <topology evidence="1">Single-pass type II membrane protein</topology>
    </subcellularLocation>
</comment>
<dbReference type="InterPro" id="IPR020067">
    <property type="entry name" value="Frizzled_dom"/>
</dbReference>
<feature type="domain" description="Peptidase S1" evidence="12">
    <location>
        <begin position="617"/>
        <end position="853"/>
    </location>
</feature>
<dbReference type="SMART" id="SM00192">
    <property type="entry name" value="LDLa"/>
    <property type="match status" value="2"/>
</dbReference>
<reference evidence="14" key="1">
    <citation type="submission" date="2025-08" db="UniProtKB">
        <authorList>
            <consortium name="RefSeq"/>
        </authorList>
    </citation>
    <scope>IDENTIFICATION</scope>
    <source>
        <tissue evidence="14">Total insect</tissue>
    </source>
</reference>
<feature type="compositionally biased region" description="Low complexity" evidence="8">
    <location>
        <begin position="243"/>
        <end position="252"/>
    </location>
</feature>
<evidence type="ECO:0000259" key="11">
    <source>
        <dbReference type="PROSITE" id="PS50038"/>
    </source>
</evidence>
<sequence>MFSEDTTMTNHKTSVTITMDNNKNHNNNNNNNSKKNGKRKGSWDSKVKMVGRRSETPSSILSSDSDIRFTRKVSGQYRCGCCVLAAFITFLLVVSIGVYLGYTFLSVDPGEDRIFRGSFRVSRGDSFSPPLADPSTLQFRERSRNYRERLNVLFRRSPVRTGFVGTEVLALDGVEGEDLVVHFNLRFDARYGADVAVSDLLRIMHTVTINATAAPILDGLQVDPTSLLFREEGDPPGAFRASTTPATTTTTTEPPPPRRCAPVGLDYCRRGLPYNATSYPNVLGHKDLAALREDVIAFRELVDAECHRLAFEFVCRALQPECVARASKAGVVRGTARQAVQDAVEEDAMVPPCRSFCKDFMAGCGSRVPQRFREALQCTRFPEYAGPGSCADRPGVVAEVTDAATPAVTAATTPRAAATPSGTASGPACVEVLRAGPHAARVCDGVPDCADMADELDCGYCPRGAMHCGLGAHKHCVHPHQRCDAKQDCPGGADEKHCLSVAPRLGALGAQGRHLSPVRYHAEGYVVFNEKGETGKLCTENLNATVPAPNREATLSTIATSLCAALSYQKVETVRVQLDEERTERYVLMEDPTATEITFVPAPCPRREVLYVACSQIECGVRAAAPSASRLAASGDWPWHAALFKDGAHVCDATLLSAQWLLTTSSCFQGSGDAGDASEWAVRVGAVRLSSRSPWQQERAALVHRRLESPVEGSMLTLLRVSEPFVLSDAVRPICLPDAAAPQPGAQCTALGWGGKAAKREALRRVDVRVTNKERCENVTIPSTNALCADKHNDDCEAEELAGSPLVCLHGRSWTLAGVSSWRVACSKTPSAERPRMYDKVSSNLEWIRRAMREAGEEAPTPSRPH</sequence>
<dbReference type="CDD" id="cd00112">
    <property type="entry name" value="LDLa"/>
    <property type="match status" value="2"/>
</dbReference>
<dbReference type="KEGG" id="tpal:117644547"/>
<feature type="domain" description="SEA" evidence="10">
    <location>
        <begin position="111"/>
        <end position="234"/>
    </location>
</feature>
<dbReference type="CDD" id="cd00190">
    <property type="entry name" value="Tryp_SPc"/>
    <property type="match status" value="1"/>
</dbReference>
<dbReference type="PANTHER" id="PTHR24258:SF146">
    <property type="entry name" value="ATRIAL NATRIURETIC PEPTIDE-CONVERTING ENZYME"/>
    <property type="match status" value="1"/>
</dbReference>
<dbReference type="PROSITE" id="PS01209">
    <property type="entry name" value="LDLRA_1"/>
    <property type="match status" value="1"/>
</dbReference>
<evidence type="ECO:0000256" key="7">
    <source>
        <dbReference type="PROSITE-ProRule" id="PRU00124"/>
    </source>
</evidence>
<dbReference type="InterPro" id="IPR036055">
    <property type="entry name" value="LDL_receptor-like_sf"/>
</dbReference>
<evidence type="ECO:0000256" key="5">
    <source>
        <dbReference type="ARBA" id="ARBA00023136"/>
    </source>
</evidence>
<evidence type="ECO:0000259" key="12">
    <source>
        <dbReference type="PROSITE" id="PS50240"/>
    </source>
</evidence>
<feature type="compositionally biased region" description="Polar residues" evidence="8">
    <location>
        <begin position="1"/>
        <end position="20"/>
    </location>
</feature>
<dbReference type="FunCoup" id="A0A6P8Z0A5">
    <property type="interactions" value="5"/>
</dbReference>
<dbReference type="SUPFAM" id="SSF50494">
    <property type="entry name" value="Trypsin-like serine proteases"/>
    <property type="match status" value="1"/>
</dbReference>
<dbReference type="GO" id="GO:0006508">
    <property type="term" value="P:proteolysis"/>
    <property type="evidence" value="ECO:0007669"/>
    <property type="project" value="InterPro"/>
</dbReference>
<feature type="domain" description="FZ" evidence="11">
    <location>
        <begin position="255"/>
        <end position="393"/>
    </location>
</feature>
<dbReference type="SUPFAM" id="SSF57424">
    <property type="entry name" value="LDL receptor-like module"/>
    <property type="match status" value="1"/>
</dbReference>
<dbReference type="GeneID" id="117644547"/>
<dbReference type="PROSITE" id="PS50068">
    <property type="entry name" value="LDLRA_2"/>
    <property type="match status" value="1"/>
</dbReference>
<dbReference type="GO" id="GO:0004252">
    <property type="term" value="F:serine-type endopeptidase activity"/>
    <property type="evidence" value="ECO:0007669"/>
    <property type="project" value="InterPro"/>
</dbReference>
<evidence type="ECO:0000256" key="2">
    <source>
        <dbReference type="ARBA" id="ARBA00022692"/>
    </source>
</evidence>
<dbReference type="InterPro" id="IPR023415">
    <property type="entry name" value="LDLR_class-A_CS"/>
</dbReference>
<protein>
    <submittedName>
        <fullName evidence="14">Atrial natriuretic peptide-converting enzyme</fullName>
    </submittedName>
</protein>
<dbReference type="RefSeq" id="XP_034239987.1">
    <property type="nucleotide sequence ID" value="XM_034384096.1"/>
</dbReference>
<keyword evidence="3" id="KW-0735">Signal-anchor</keyword>
<dbReference type="PROSITE" id="PS50038">
    <property type="entry name" value="FZ"/>
    <property type="match status" value="1"/>
</dbReference>
<dbReference type="InterPro" id="IPR009003">
    <property type="entry name" value="Peptidase_S1_PA"/>
</dbReference>
<dbReference type="InParanoid" id="A0A6P8Z0A5"/>
<dbReference type="Pfam" id="PF00089">
    <property type="entry name" value="Trypsin"/>
    <property type="match status" value="1"/>
</dbReference>
<dbReference type="InterPro" id="IPR001254">
    <property type="entry name" value="Trypsin_dom"/>
</dbReference>
<dbReference type="SUPFAM" id="SSF82671">
    <property type="entry name" value="SEA domain"/>
    <property type="match status" value="1"/>
</dbReference>
<dbReference type="GO" id="GO:0005886">
    <property type="term" value="C:plasma membrane"/>
    <property type="evidence" value="ECO:0007669"/>
    <property type="project" value="UniProtKB-SubCell"/>
</dbReference>
<dbReference type="Pfam" id="PF01390">
    <property type="entry name" value="SEA"/>
    <property type="match status" value="1"/>
</dbReference>
<name>A0A6P8Z0A5_THRPL</name>
<feature type="compositionally biased region" description="Basic and acidic residues" evidence="8">
    <location>
        <begin position="41"/>
        <end position="55"/>
    </location>
</feature>
<comment type="caution">
    <text evidence="7">Lacks conserved residue(s) required for the propagation of feature annotation.</text>
</comment>
<feature type="transmembrane region" description="Helical" evidence="9">
    <location>
        <begin position="77"/>
        <end position="102"/>
    </location>
</feature>
<dbReference type="SUPFAM" id="SSF63501">
    <property type="entry name" value="Frizzled cysteine-rich domain"/>
    <property type="match status" value="1"/>
</dbReference>
<organism evidence="14">
    <name type="scientific">Thrips palmi</name>
    <name type="common">Melon thrips</name>
    <dbReference type="NCBI Taxonomy" id="161013"/>
    <lineage>
        <taxon>Eukaryota</taxon>
        <taxon>Metazoa</taxon>
        <taxon>Ecdysozoa</taxon>
        <taxon>Arthropoda</taxon>
        <taxon>Hexapoda</taxon>
        <taxon>Insecta</taxon>
        <taxon>Pterygota</taxon>
        <taxon>Neoptera</taxon>
        <taxon>Paraneoptera</taxon>
        <taxon>Thysanoptera</taxon>
        <taxon>Terebrantia</taxon>
        <taxon>Thripoidea</taxon>
        <taxon>Thripidae</taxon>
        <taxon>Thrips</taxon>
    </lineage>
</organism>
<dbReference type="OrthoDB" id="5985572at2759"/>
<dbReference type="InterPro" id="IPR036790">
    <property type="entry name" value="Frizzled_dom_sf"/>
</dbReference>
<evidence type="ECO:0000313" key="14">
    <source>
        <dbReference type="RefSeq" id="XP_034239987.1"/>
    </source>
</evidence>
<dbReference type="AlphaFoldDB" id="A0A6P8Z0A5"/>
<feature type="region of interest" description="Disordered" evidence="8">
    <location>
        <begin position="233"/>
        <end position="257"/>
    </location>
</feature>
<dbReference type="PROSITE" id="PS50240">
    <property type="entry name" value="TRYPSIN_DOM"/>
    <property type="match status" value="1"/>
</dbReference>
<evidence type="ECO:0000259" key="10">
    <source>
        <dbReference type="PROSITE" id="PS50024"/>
    </source>
</evidence>
<dbReference type="InterPro" id="IPR000082">
    <property type="entry name" value="SEA_dom"/>
</dbReference>
<dbReference type="SMART" id="SM00063">
    <property type="entry name" value="FRI"/>
    <property type="match status" value="1"/>
</dbReference>
<dbReference type="Proteomes" id="UP000515158">
    <property type="component" value="Unplaced"/>
</dbReference>
<dbReference type="Pfam" id="PF01392">
    <property type="entry name" value="Fz"/>
    <property type="match status" value="1"/>
</dbReference>
<evidence type="ECO:0000256" key="3">
    <source>
        <dbReference type="ARBA" id="ARBA00022968"/>
    </source>
</evidence>
<dbReference type="Gene3D" id="2.40.10.10">
    <property type="entry name" value="Trypsin-like serine proteases"/>
    <property type="match status" value="2"/>
</dbReference>
<keyword evidence="5 9" id="KW-0472">Membrane</keyword>
<dbReference type="Gene3D" id="4.10.400.10">
    <property type="entry name" value="Low-density Lipoprotein Receptor"/>
    <property type="match status" value="1"/>
</dbReference>
<evidence type="ECO:0000256" key="1">
    <source>
        <dbReference type="ARBA" id="ARBA00004401"/>
    </source>
</evidence>
<evidence type="ECO:0000256" key="8">
    <source>
        <dbReference type="SAM" id="MobiDB-lite"/>
    </source>
</evidence>
<keyword evidence="6 7" id="KW-1015">Disulfide bond</keyword>
<evidence type="ECO:0000256" key="9">
    <source>
        <dbReference type="SAM" id="Phobius"/>
    </source>
</evidence>
<evidence type="ECO:0000256" key="4">
    <source>
        <dbReference type="ARBA" id="ARBA00022989"/>
    </source>
</evidence>
<dbReference type="InterPro" id="IPR036364">
    <property type="entry name" value="SEA_dom_sf"/>
</dbReference>
<feature type="region of interest" description="Disordered" evidence="8">
    <location>
        <begin position="1"/>
        <end position="59"/>
    </location>
</feature>
<dbReference type="Gene3D" id="1.10.2000.10">
    <property type="entry name" value="Frizzled cysteine-rich domain"/>
    <property type="match status" value="1"/>
</dbReference>